<feature type="region of interest" description="Disordered" evidence="9">
    <location>
        <begin position="597"/>
        <end position="617"/>
    </location>
</feature>
<evidence type="ECO:0000256" key="3">
    <source>
        <dbReference type="ARBA" id="ARBA00022448"/>
    </source>
</evidence>
<dbReference type="SUPFAM" id="SSF103473">
    <property type="entry name" value="MFS general substrate transporter"/>
    <property type="match status" value="1"/>
</dbReference>
<reference evidence="10 11" key="1">
    <citation type="journal article" date="2018" name="Mol. Biol. Evol.">
        <title>Broad Genomic Sampling Reveals a Smut Pathogenic Ancestry of the Fungal Clade Ustilaginomycotina.</title>
        <authorList>
            <person name="Kijpornyongpan T."/>
            <person name="Mondo S.J."/>
            <person name="Barry K."/>
            <person name="Sandor L."/>
            <person name="Lee J."/>
            <person name="Lipzen A."/>
            <person name="Pangilinan J."/>
            <person name="LaButti K."/>
            <person name="Hainaut M."/>
            <person name="Henrissat B."/>
            <person name="Grigoriev I.V."/>
            <person name="Spatafora J.W."/>
            <person name="Aime M.C."/>
        </authorList>
    </citation>
    <scope>NUCLEOTIDE SEQUENCE [LARGE SCALE GENOMIC DNA]</scope>
    <source>
        <strain evidence="10 11">MCA 4658</strain>
    </source>
</reference>
<dbReference type="FunCoup" id="A0A316W969">
    <property type="interactions" value="5"/>
</dbReference>
<dbReference type="GO" id="GO:0006865">
    <property type="term" value="P:amino acid transport"/>
    <property type="evidence" value="ECO:0007669"/>
    <property type="project" value="UniProtKB-KW"/>
</dbReference>
<dbReference type="InterPro" id="IPR036259">
    <property type="entry name" value="MFS_trans_sf"/>
</dbReference>
<dbReference type="GO" id="GO:0005774">
    <property type="term" value="C:vacuolar membrane"/>
    <property type="evidence" value="ECO:0007669"/>
    <property type="project" value="UniProtKB-SubCell"/>
</dbReference>
<comment type="subcellular location">
    <subcellularLocation>
        <location evidence="1 8">Vacuole membrane</location>
        <topology evidence="1 8">Multi-pass membrane protein</topology>
    </subcellularLocation>
</comment>
<organism evidence="10 11">
    <name type="scientific">Ceraceosorus guamensis</name>
    <dbReference type="NCBI Taxonomy" id="1522189"/>
    <lineage>
        <taxon>Eukaryota</taxon>
        <taxon>Fungi</taxon>
        <taxon>Dikarya</taxon>
        <taxon>Basidiomycota</taxon>
        <taxon>Ustilaginomycotina</taxon>
        <taxon>Exobasidiomycetes</taxon>
        <taxon>Ceraceosorales</taxon>
        <taxon>Ceraceosoraceae</taxon>
        <taxon>Ceraceosorus</taxon>
    </lineage>
</organism>
<feature type="compositionally biased region" description="Polar residues" evidence="9">
    <location>
        <begin position="597"/>
        <end position="606"/>
    </location>
</feature>
<feature type="transmembrane region" description="Helical" evidence="8">
    <location>
        <begin position="450"/>
        <end position="471"/>
    </location>
</feature>
<dbReference type="GO" id="GO:0006914">
    <property type="term" value="P:autophagy"/>
    <property type="evidence" value="ECO:0007669"/>
    <property type="project" value="UniProtKB-KW"/>
</dbReference>
<feature type="region of interest" description="Disordered" evidence="9">
    <location>
        <begin position="52"/>
        <end position="78"/>
    </location>
</feature>
<keyword evidence="8" id="KW-0029">Amino-acid transport</keyword>
<dbReference type="GeneID" id="37034564"/>
<keyword evidence="8" id="KW-0926">Vacuole</keyword>
<feature type="transmembrane region" description="Helical" evidence="8">
    <location>
        <begin position="166"/>
        <end position="185"/>
    </location>
</feature>
<keyword evidence="3 8" id="KW-0813">Transport</keyword>
<name>A0A316W969_9BASI</name>
<evidence type="ECO:0000313" key="10">
    <source>
        <dbReference type="EMBL" id="PWN46427.1"/>
    </source>
</evidence>
<feature type="compositionally biased region" description="Basic and acidic residues" evidence="9">
    <location>
        <begin position="607"/>
        <end position="617"/>
    </location>
</feature>
<evidence type="ECO:0000256" key="2">
    <source>
        <dbReference type="ARBA" id="ARBA00006978"/>
    </source>
</evidence>
<dbReference type="InterPro" id="IPR024671">
    <property type="entry name" value="Atg22-like"/>
</dbReference>
<evidence type="ECO:0000313" key="11">
    <source>
        <dbReference type="Proteomes" id="UP000245783"/>
    </source>
</evidence>
<dbReference type="PANTHER" id="PTHR23519:SF5">
    <property type="entry name" value="AUTOPHAGY-RELATED PROTEIN"/>
    <property type="match status" value="1"/>
</dbReference>
<dbReference type="InParanoid" id="A0A316W969"/>
<keyword evidence="7 8" id="KW-0472">Membrane</keyword>
<gene>
    <name evidence="10" type="ORF">IE81DRAFT_319336</name>
</gene>
<keyword evidence="11" id="KW-1185">Reference proteome</keyword>
<feature type="transmembrane region" description="Helical" evidence="8">
    <location>
        <begin position="483"/>
        <end position="500"/>
    </location>
</feature>
<dbReference type="RefSeq" id="XP_025373587.1">
    <property type="nucleotide sequence ID" value="XM_025512694.1"/>
</dbReference>
<dbReference type="Gene3D" id="1.20.1250.20">
    <property type="entry name" value="MFS general substrate transporter like domains"/>
    <property type="match status" value="1"/>
</dbReference>
<feature type="transmembrane region" description="Helical" evidence="8">
    <location>
        <begin position="547"/>
        <end position="564"/>
    </location>
</feature>
<dbReference type="InterPro" id="IPR050495">
    <property type="entry name" value="ATG22/LtaA_families"/>
</dbReference>
<sequence>MPLPKALRRPAHTRQTTDLVDGVLPDQEGASGDQRAATGGVALQEVNEHANLGQPTSLDHDEAAISRTATRSTESTEEDFKAALLTSGEDTSALDPRYETSKWECWAYYVYYIGNSGLGPFNYSPSQAQNLLTLAAEKAGNGTCGGDAQPVCRLRWAGQDRTVQSIVLLANGISFAIQAALFLVIGSMADYGRWRPYVLIVSTLISIGISFAWLGVTDADNWRVGIALYILGLIGYQVSLTYWTSAFPGLARNLPEMRESAEKLQEVPPRTTPEAHHELDTMTRNRIANIAFAVCSAGELVVLAIIQGMLIALHSDASTESNTRALSIVTAFSGGVWFLVALPWFILEKHRPGRKLPAGHSYLTAGIVTAWTTAKHIWQLKQSLLYLAFYFIMGDALNTSVTVISTVQNQLISFSGQTFNLLLIVGIAAQGVGIYLFWRIQKHFALTTTTMLRWVVLFIILLQLWGLVGIWTLKFGFHNVWEAYAYQAFYGLVVCPWYAYSQTGISEASPKGYEFAFFSLLNLVGRTSSFIGPFVSSAIAQYGNESYPFGFLLGMAVLGGLLLIPMDAKKGRQQQARFIARQSRDARTQAMLQAATHQQSLQVTSRTSKDLQDANVV</sequence>
<keyword evidence="4 8" id="KW-0812">Transmembrane</keyword>
<comment type="similarity">
    <text evidence="2 8">Belongs to the ATG22 family.</text>
</comment>
<feature type="transmembrane region" description="Helical" evidence="8">
    <location>
        <begin position="419"/>
        <end position="438"/>
    </location>
</feature>
<evidence type="ECO:0000256" key="4">
    <source>
        <dbReference type="ARBA" id="ARBA00022692"/>
    </source>
</evidence>
<dbReference type="PANTHER" id="PTHR23519">
    <property type="entry name" value="AUTOPHAGY-RELATED PROTEIN 22"/>
    <property type="match status" value="1"/>
</dbReference>
<accession>A0A316W969</accession>
<dbReference type="Pfam" id="PF11700">
    <property type="entry name" value="ATG22"/>
    <property type="match status" value="1"/>
</dbReference>
<proteinExistence type="inferred from homology"/>
<feature type="transmembrane region" description="Helical" evidence="8">
    <location>
        <begin position="512"/>
        <end position="535"/>
    </location>
</feature>
<keyword evidence="5 8" id="KW-1133">Transmembrane helix</keyword>
<dbReference type="STRING" id="1522189.A0A316W969"/>
<feature type="transmembrane region" description="Helical" evidence="8">
    <location>
        <begin position="325"/>
        <end position="347"/>
    </location>
</feature>
<evidence type="ECO:0000256" key="6">
    <source>
        <dbReference type="ARBA" id="ARBA00023006"/>
    </source>
</evidence>
<comment type="function">
    <text evidence="8">Vacuolar effluxer which mediate the efflux of amino acids resulting from autophagic degradation. The release of autophagic amino acids allows the maintenance of protein synthesis and viability during nitrogen starvation.</text>
</comment>
<dbReference type="AlphaFoldDB" id="A0A316W969"/>
<dbReference type="EMBL" id="KZ819351">
    <property type="protein sequence ID" value="PWN46427.1"/>
    <property type="molecule type" value="Genomic_DNA"/>
</dbReference>
<evidence type="ECO:0000256" key="7">
    <source>
        <dbReference type="ARBA" id="ARBA00023136"/>
    </source>
</evidence>
<feature type="transmembrane region" description="Helical" evidence="8">
    <location>
        <begin position="197"/>
        <end position="216"/>
    </location>
</feature>
<evidence type="ECO:0000256" key="1">
    <source>
        <dbReference type="ARBA" id="ARBA00004128"/>
    </source>
</evidence>
<evidence type="ECO:0000256" key="8">
    <source>
        <dbReference type="RuleBase" id="RU363073"/>
    </source>
</evidence>
<evidence type="ECO:0000256" key="9">
    <source>
        <dbReference type="SAM" id="MobiDB-lite"/>
    </source>
</evidence>
<feature type="transmembrane region" description="Helical" evidence="8">
    <location>
        <begin position="384"/>
        <end position="407"/>
    </location>
</feature>
<feature type="transmembrane region" description="Helical" evidence="8">
    <location>
        <begin position="222"/>
        <end position="243"/>
    </location>
</feature>
<protein>
    <recommendedName>
        <fullName evidence="8">Autophagy-related protein</fullName>
    </recommendedName>
</protein>
<evidence type="ECO:0000256" key="5">
    <source>
        <dbReference type="ARBA" id="ARBA00022989"/>
    </source>
</evidence>
<feature type="transmembrane region" description="Helical" evidence="8">
    <location>
        <begin position="290"/>
        <end position="313"/>
    </location>
</feature>
<keyword evidence="6 8" id="KW-0072">Autophagy</keyword>
<dbReference type="OrthoDB" id="42657at2759"/>
<dbReference type="Proteomes" id="UP000245783">
    <property type="component" value="Unassembled WGS sequence"/>
</dbReference>